<comment type="caution">
    <text evidence="1">The sequence shown here is derived from an EMBL/GenBank/DDBJ whole genome shotgun (WGS) entry which is preliminary data.</text>
</comment>
<proteinExistence type="predicted"/>
<keyword evidence="2" id="KW-1185">Reference proteome</keyword>
<name>A0ABQ1VXV4_9BACL</name>
<evidence type="ECO:0000313" key="1">
    <source>
        <dbReference type="EMBL" id="GGG04619.1"/>
    </source>
</evidence>
<dbReference type="RefSeq" id="WP_120464543.1">
    <property type="nucleotide sequence ID" value="NZ_BMIW01000020.1"/>
</dbReference>
<dbReference type="SUPFAM" id="SSF53067">
    <property type="entry name" value="Actin-like ATPase domain"/>
    <property type="match status" value="1"/>
</dbReference>
<evidence type="ECO:0008006" key="3">
    <source>
        <dbReference type="Google" id="ProtNLM"/>
    </source>
</evidence>
<dbReference type="InterPro" id="IPR043129">
    <property type="entry name" value="ATPase_NBD"/>
</dbReference>
<dbReference type="Pfam" id="PF11104">
    <property type="entry name" value="PilM_2"/>
    <property type="match status" value="1"/>
</dbReference>
<protein>
    <recommendedName>
        <fullName evidence="3">Pilus assembly protein PilM</fullName>
    </recommendedName>
</protein>
<dbReference type="EMBL" id="BMIW01000020">
    <property type="protein sequence ID" value="GGG04619.1"/>
    <property type="molecule type" value="Genomic_DNA"/>
</dbReference>
<sequence>MVYNKRNPSIINRWSRPATLGVTMEEEGIRFVQLDHKFGTVAACDFLPLPSLFNEEGVPELSVHLHTLQSWIARHGLGRSKAHLAAPTSQSFIRVIRVPKVKARQQRQVTDLEIESSLRFPFEQPIIDYHWMDEQPEGDEDTLPTLVAAVPRPLIEEMVDVLEKAGLHITSVDLGAIAVSRILQRQNRLEQGCVMVILFQAKEAEVYLFYQGIPDFIRTFPLEQMTEDSLNNWRYSEIISSVTRIVNFYEYTLHEGAVRISSIVLAGAAPDKGEIRQQLSETFAQIDVSELNVQEYFTTVTSEYLDSYAIALGLALKGAK</sequence>
<dbReference type="Proteomes" id="UP000608420">
    <property type="component" value="Unassembled WGS sequence"/>
</dbReference>
<accession>A0ABQ1VXV4</accession>
<dbReference type="Gene3D" id="3.30.420.380">
    <property type="match status" value="1"/>
</dbReference>
<reference evidence="2" key="1">
    <citation type="journal article" date="2019" name="Int. J. Syst. Evol. Microbiol.">
        <title>The Global Catalogue of Microorganisms (GCM) 10K type strain sequencing project: providing services to taxonomists for standard genome sequencing and annotation.</title>
        <authorList>
            <consortium name="The Broad Institute Genomics Platform"/>
            <consortium name="The Broad Institute Genome Sequencing Center for Infectious Disease"/>
            <person name="Wu L."/>
            <person name="Ma J."/>
        </authorList>
    </citation>
    <scope>NUCLEOTIDE SEQUENCE [LARGE SCALE GENOMIC DNA]</scope>
    <source>
        <strain evidence="2">CGMCC 1.15420</strain>
    </source>
</reference>
<dbReference type="InterPro" id="IPR005883">
    <property type="entry name" value="PilM"/>
</dbReference>
<evidence type="ECO:0000313" key="2">
    <source>
        <dbReference type="Proteomes" id="UP000608420"/>
    </source>
</evidence>
<dbReference type="PANTHER" id="PTHR32432">
    <property type="entry name" value="CELL DIVISION PROTEIN FTSA-RELATED"/>
    <property type="match status" value="1"/>
</dbReference>
<dbReference type="InterPro" id="IPR050696">
    <property type="entry name" value="FtsA/MreB"/>
</dbReference>
<dbReference type="PANTHER" id="PTHR32432:SF3">
    <property type="entry name" value="ETHANOLAMINE UTILIZATION PROTEIN EUTJ"/>
    <property type="match status" value="1"/>
</dbReference>
<gene>
    <name evidence="1" type="ORF">GCM10010913_28060</name>
</gene>
<organism evidence="1 2">
    <name type="scientific">Paenibacillus aceti</name>
    <dbReference type="NCBI Taxonomy" id="1820010"/>
    <lineage>
        <taxon>Bacteria</taxon>
        <taxon>Bacillati</taxon>
        <taxon>Bacillota</taxon>
        <taxon>Bacilli</taxon>
        <taxon>Bacillales</taxon>
        <taxon>Paenibacillaceae</taxon>
        <taxon>Paenibacillus</taxon>
    </lineage>
</organism>